<evidence type="ECO:0000256" key="6">
    <source>
        <dbReference type="ARBA" id="ARBA00023002"/>
    </source>
</evidence>
<keyword evidence="7 9" id="KW-0408">Iron</keyword>
<dbReference type="AlphaFoldDB" id="A0A167IX83"/>
<dbReference type="PANTHER" id="PTHR46300:SF7">
    <property type="entry name" value="P450, PUTATIVE (EUROFUNG)-RELATED"/>
    <property type="match status" value="1"/>
</dbReference>
<evidence type="ECO:0000256" key="7">
    <source>
        <dbReference type="ARBA" id="ARBA00023004"/>
    </source>
</evidence>
<dbReference type="PRINTS" id="PR00463">
    <property type="entry name" value="EP450I"/>
</dbReference>
<dbReference type="Pfam" id="PF00067">
    <property type="entry name" value="p450"/>
    <property type="match status" value="1"/>
</dbReference>
<dbReference type="CDD" id="cd11065">
    <property type="entry name" value="CYP64-like"/>
    <property type="match status" value="1"/>
</dbReference>
<keyword evidence="12" id="KW-1185">Reference proteome</keyword>
<evidence type="ECO:0000256" key="2">
    <source>
        <dbReference type="ARBA" id="ARBA00005179"/>
    </source>
</evidence>
<reference evidence="11 12" key="1">
    <citation type="journal article" date="2016" name="Mol. Biol. Evol.">
        <title>Comparative Genomics of Early-Diverging Mushroom-Forming Fungi Provides Insights into the Origins of Lignocellulose Decay Capabilities.</title>
        <authorList>
            <person name="Nagy L.G."/>
            <person name="Riley R."/>
            <person name="Tritt A."/>
            <person name="Adam C."/>
            <person name="Daum C."/>
            <person name="Floudas D."/>
            <person name="Sun H."/>
            <person name="Yadav J.S."/>
            <person name="Pangilinan J."/>
            <person name="Larsson K.H."/>
            <person name="Matsuura K."/>
            <person name="Barry K."/>
            <person name="Labutti K."/>
            <person name="Kuo R."/>
            <person name="Ohm R.A."/>
            <person name="Bhattacharya S.S."/>
            <person name="Shirouzu T."/>
            <person name="Yoshinaga Y."/>
            <person name="Martin F.M."/>
            <person name="Grigoriev I.V."/>
            <person name="Hibbett D.S."/>
        </authorList>
    </citation>
    <scope>NUCLEOTIDE SEQUENCE [LARGE SCALE GENOMIC DNA]</scope>
    <source>
        <strain evidence="11 12">TUFC12733</strain>
    </source>
</reference>
<evidence type="ECO:0000256" key="9">
    <source>
        <dbReference type="PIRSR" id="PIRSR602401-1"/>
    </source>
</evidence>
<evidence type="ECO:0000256" key="3">
    <source>
        <dbReference type="ARBA" id="ARBA00010617"/>
    </source>
</evidence>
<dbReference type="InterPro" id="IPR017972">
    <property type="entry name" value="Cyt_P450_CS"/>
</dbReference>
<dbReference type="InterPro" id="IPR001128">
    <property type="entry name" value="Cyt_P450"/>
</dbReference>
<dbReference type="GO" id="GO:0005506">
    <property type="term" value="F:iron ion binding"/>
    <property type="evidence" value="ECO:0007669"/>
    <property type="project" value="InterPro"/>
</dbReference>
<dbReference type="GO" id="GO:0004497">
    <property type="term" value="F:monooxygenase activity"/>
    <property type="evidence" value="ECO:0007669"/>
    <property type="project" value="UniProtKB-KW"/>
</dbReference>
<evidence type="ECO:0000313" key="12">
    <source>
        <dbReference type="Proteomes" id="UP000076738"/>
    </source>
</evidence>
<dbReference type="SUPFAM" id="SSF48264">
    <property type="entry name" value="Cytochrome P450"/>
    <property type="match status" value="1"/>
</dbReference>
<evidence type="ECO:0000313" key="11">
    <source>
        <dbReference type="EMBL" id="KZO93051.1"/>
    </source>
</evidence>
<dbReference type="InterPro" id="IPR036396">
    <property type="entry name" value="Cyt_P450_sf"/>
</dbReference>
<keyword evidence="5 9" id="KW-0479">Metal-binding</keyword>
<dbReference type="PANTHER" id="PTHR46300">
    <property type="entry name" value="P450, PUTATIVE (EUROFUNG)-RELATED-RELATED"/>
    <property type="match status" value="1"/>
</dbReference>
<evidence type="ECO:0000256" key="8">
    <source>
        <dbReference type="ARBA" id="ARBA00023033"/>
    </source>
</evidence>
<keyword evidence="4 9" id="KW-0349">Heme</keyword>
<evidence type="ECO:0000256" key="5">
    <source>
        <dbReference type="ARBA" id="ARBA00022723"/>
    </source>
</evidence>
<gene>
    <name evidence="11" type="ORF">CALVIDRAFT_486502</name>
</gene>
<dbReference type="GO" id="GO:0016705">
    <property type="term" value="F:oxidoreductase activity, acting on paired donors, with incorporation or reduction of molecular oxygen"/>
    <property type="evidence" value="ECO:0007669"/>
    <property type="project" value="InterPro"/>
</dbReference>
<protein>
    <submittedName>
        <fullName evidence="11">Cytochrome P450</fullName>
    </submittedName>
</protein>
<accession>A0A167IX83</accession>
<comment type="similarity">
    <text evidence="3 10">Belongs to the cytochrome P450 family.</text>
</comment>
<organism evidence="11 12">
    <name type="scientific">Calocera viscosa (strain TUFC12733)</name>
    <dbReference type="NCBI Taxonomy" id="1330018"/>
    <lineage>
        <taxon>Eukaryota</taxon>
        <taxon>Fungi</taxon>
        <taxon>Dikarya</taxon>
        <taxon>Basidiomycota</taxon>
        <taxon>Agaricomycotina</taxon>
        <taxon>Dacrymycetes</taxon>
        <taxon>Dacrymycetales</taxon>
        <taxon>Dacrymycetaceae</taxon>
        <taxon>Calocera</taxon>
    </lineage>
</organism>
<dbReference type="STRING" id="1330018.A0A167IX83"/>
<dbReference type="OrthoDB" id="2789670at2759"/>
<comment type="cofactor">
    <cofactor evidence="1 9">
        <name>heme</name>
        <dbReference type="ChEBI" id="CHEBI:30413"/>
    </cofactor>
</comment>
<keyword evidence="6 10" id="KW-0560">Oxidoreductase</keyword>
<evidence type="ECO:0000256" key="1">
    <source>
        <dbReference type="ARBA" id="ARBA00001971"/>
    </source>
</evidence>
<dbReference type="InterPro" id="IPR002401">
    <property type="entry name" value="Cyt_P450_E_grp-I"/>
</dbReference>
<dbReference type="EMBL" id="KV417304">
    <property type="protein sequence ID" value="KZO93051.1"/>
    <property type="molecule type" value="Genomic_DNA"/>
</dbReference>
<feature type="binding site" description="axial binding residue" evidence="9">
    <location>
        <position position="437"/>
    </location>
    <ligand>
        <name>heme</name>
        <dbReference type="ChEBI" id="CHEBI:30413"/>
    </ligand>
    <ligandPart>
        <name>Fe</name>
        <dbReference type="ChEBI" id="CHEBI:18248"/>
    </ligandPart>
</feature>
<dbReference type="PRINTS" id="PR00385">
    <property type="entry name" value="P450"/>
</dbReference>
<comment type="pathway">
    <text evidence="2">Secondary metabolite biosynthesis.</text>
</comment>
<sequence>MSFTTVLSTVVVLVLILLGLGRNRYTSRLPPGPRGIPLLGNALELPTTLLFIKLHEWSKRYGPIVSFAIPGQRVVVVNTAKAAGDVLDRLSTHSSNRPPWIKMNQFLSRGHLVSAQQGENWRRMRRATHEVLNPRSVSGFRDMQTEEAIVMVRGFLQYPDVSLEKHFHRASRSIVWRAVYGGPPLVLNSNDTSERLEQLSFALFIAALPGKSLVDMFPFLRYLYARSKWLRKNLDDWYLEATGIYLGLYAASKDTSVGGARTPCVSNNFHNLSEEYGVDGTTKAWTAGSLVTAGLETTAAALTFFLQAMLLYPEVMHRAHADLDHVVGERTPTFEDKDNLPYIFAIVKEVLRWRPPTPMGVPHAASEDFQYGEYVIPKGTWILDNLWNVSQSRDPALYHDPETFDPSRFLDSAGKLRPGASDSHDDWLGFGHGRRICPGQNLAINSLFITFAYLLWAFDFHKEKDANGKEVVLDAMDLADNTLSVFPAPFKVEFAPRIKDLYGKLGLALVDSV</sequence>
<dbReference type="GO" id="GO:0020037">
    <property type="term" value="F:heme binding"/>
    <property type="evidence" value="ECO:0007669"/>
    <property type="project" value="InterPro"/>
</dbReference>
<dbReference type="InterPro" id="IPR050364">
    <property type="entry name" value="Cytochrome_P450_fung"/>
</dbReference>
<proteinExistence type="inferred from homology"/>
<keyword evidence="8 10" id="KW-0503">Monooxygenase</keyword>
<name>A0A167IX83_CALVF</name>
<dbReference type="PROSITE" id="PS00086">
    <property type="entry name" value="CYTOCHROME_P450"/>
    <property type="match status" value="1"/>
</dbReference>
<evidence type="ECO:0000256" key="4">
    <source>
        <dbReference type="ARBA" id="ARBA00022617"/>
    </source>
</evidence>
<evidence type="ECO:0000256" key="10">
    <source>
        <dbReference type="RuleBase" id="RU000461"/>
    </source>
</evidence>
<dbReference type="Proteomes" id="UP000076738">
    <property type="component" value="Unassembled WGS sequence"/>
</dbReference>
<dbReference type="Gene3D" id="1.10.630.10">
    <property type="entry name" value="Cytochrome P450"/>
    <property type="match status" value="1"/>
</dbReference>